<feature type="compositionally biased region" description="Low complexity" evidence="1">
    <location>
        <begin position="30"/>
        <end position="42"/>
    </location>
</feature>
<evidence type="ECO:0000256" key="1">
    <source>
        <dbReference type="SAM" id="MobiDB-lite"/>
    </source>
</evidence>
<dbReference type="EMBL" id="JAMZMM010000129">
    <property type="protein sequence ID" value="MCP2729619.1"/>
    <property type="molecule type" value="Genomic_DNA"/>
</dbReference>
<evidence type="ECO:0000313" key="3">
    <source>
        <dbReference type="Proteomes" id="UP001204953"/>
    </source>
</evidence>
<protein>
    <submittedName>
        <fullName evidence="2">Uncharacterized protein</fullName>
    </submittedName>
</protein>
<dbReference type="RefSeq" id="WP_254012401.1">
    <property type="nucleotide sequence ID" value="NZ_JAMZMM010000129.1"/>
</dbReference>
<keyword evidence="3" id="KW-1185">Reference proteome</keyword>
<feature type="compositionally biased region" description="Polar residues" evidence="1">
    <location>
        <begin position="13"/>
        <end position="26"/>
    </location>
</feature>
<dbReference type="Proteomes" id="UP001204953">
    <property type="component" value="Unassembled WGS sequence"/>
</dbReference>
<name>A0AAE3GSC3_9CYAN</name>
<feature type="region of interest" description="Disordered" evidence="1">
    <location>
        <begin position="1"/>
        <end position="64"/>
    </location>
</feature>
<dbReference type="AlphaFoldDB" id="A0AAE3GSC3"/>
<accession>A0AAE3GSC3</accession>
<sequence>MPFYTILKRDRTSSTSEANRVPQSQPLHCLIPSSPLISHLSLTRNEKRDRNARQRHHSKKMLLL</sequence>
<reference evidence="2" key="1">
    <citation type="submission" date="2022-06" db="EMBL/GenBank/DDBJ databases">
        <title>New cyanobacteria of genus Symplocastrum in benthos of Lake Baikal.</title>
        <authorList>
            <person name="Sorokovikova E."/>
            <person name="Tikhonova I."/>
            <person name="Krasnopeev A."/>
            <person name="Evseev P."/>
            <person name="Gladkikh A."/>
            <person name="Belykh O."/>
        </authorList>
    </citation>
    <scope>NUCLEOTIDE SEQUENCE</scope>
    <source>
        <strain evidence="2">BBK-W-15</strain>
    </source>
</reference>
<evidence type="ECO:0000313" key="2">
    <source>
        <dbReference type="EMBL" id="MCP2729619.1"/>
    </source>
</evidence>
<feature type="compositionally biased region" description="Basic residues" evidence="1">
    <location>
        <begin position="53"/>
        <end position="64"/>
    </location>
</feature>
<organism evidence="2 3">
    <name type="scientific">Limnofasciculus baicalensis BBK-W-15</name>
    <dbReference type="NCBI Taxonomy" id="2699891"/>
    <lineage>
        <taxon>Bacteria</taxon>
        <taxon>Bacillati</taxon>
        <taxon>Cyanobacteriota</taxon>
        <taxon>Cyanophyceae</taxon>
        <taxon>Coleofasciculales</taxon>
        <taxon>Coleofasciculaceae</taxon>
        <taxon>Limnofasciculus</taxon>
        <taxon>Limnofasciculus baicalensis</taxon>
    </lineage>
</organism>
<comment type="caution">
    <text evidence="2">The sequence shown here is derived from an EMBL/GenBank/DDBJ whole genome shotgun (WGS) entry which is preliminary data.</text>
</comment>
<proteinExistence type="predicted"/>
<gene>
    <name evidence="2" type="ORF">NJ959_14295</name>
</gene>